<dbReference type="Gramene" id="ORUFI02G20080.1">
    <property type="protein sequence ID" value="ORUFI02G20080.1"/>
    <property type="gene ID" value="ORUFI02G20080"/>
</dbReference>
<dbReference type="GO" id="GO:0055028">
    <property type="term" value="C:cortical microtubule"/>
    <property type="evidence" value="ECO:0007669"/>
    <property type="project" value="TreeGrafter"/>
</dbReference>
<dbReference type="HOGENOM" id="CLU_014032_2_0_1"/>
<sequence length="230" mass="25695">MYNSFNTNIAASGIVGELQNRSTHLLAIKADVQAKAGLINHLIAKLQQITFADVDQVLTFVDWLDQQLSTLLAREKSRCTPGHLNSLLTQISKYPPNDDPTLTSCEAILTKTSALQHKLEKSMSRLVNLRSLAMPSYKELRIPTDWMLDSGIASKMRLASLKLAKVYVKRALKELDRETGGEALLAQTVHFAYRVHQFAGGLDCEAMRLFEDLTKRPHKASSPLSFLKMN</sequence>
<dbReference type="Proteomes" id="UP000008022">
    <property type="component" value="Unassembled WGS sequence"/>
</dbReference>
<protein>
    <submittedName>
        <fullName evidence="2">Uncharacterized protein</fullName>
    </submittedName>
</protein>
<dbReference type="GO" id="GO:0072699">
    <property type="term" value="P:protein localization to cortical microtubule cytoskeleton"/>
    <property type="evidence" value="ECO:0007669"/>
    <property type="project" value="TreeGrafter"/>
</dbReference>
<dbReference type="eggNOG" id="ENOG502QVIT">
    <property type="taxonomic scope" value="Eukaryota"/>
</dbReference>
<proteinExistence type="predicted"/>
<accession>A0A0E0NFV1</accession>
<dbReference type="OMA" id="VEVESMG"/>
<keyword evidence="1" id="KW-0175">Coiled coil</keyword>
<evidence type="ECO:0000313" key="3">
    <source>
        <dbReference type="Proteomes" id="UP000008022"/>
    </source>
</evidence>
<evidence type="ECO:0000313" key="2">
    <source>
        <dbReference type="EnsemblPlants" id="ORUFI02G20080.1"/>
    </source>
</evidence>
<dbReference type="PANTHER" id="PTHR31342">
    <property type="entry name" value="PROTEIN CHUP1, CHLOROPLASTIC"/>
    <property type="match status" value="1"/>
</dbReference>
<dbReference type="PANTHER" id="PTHR31342:SF64">
    <property type="entry name" value="TETRATRICOPEPTIDE REPEAT (TPR)-LIKE SUPERFAMILY PROTEIN"/>
    <property type="match status" value="1"/>
</dbReference>
<keyword evidence="3" id="KW-1185">Reference proteome</keyword>
<name>A0A0E0NFV1_ORYRU</name>
<dbReference type="AlphaFoldDB" id="A0A0E0NFV1"/>
<reference evidence="3" key="1">
    <citation type="submission" date="2013-06" db="EMBL/GenBank/DDBJ databases">
        <authorList>
            <person name="Zhao Q."/>
        </authorList>
    </citation>
    <scope>NUCLEOTIDE SEQUENCE</scope>
    <source>
        <strain evidence="3">cv. W1943</strain>
    </source>
</reference>
<dbReference type="InterPro" id="IPR040265">
    <property type="entry name" value="CHUP1/IPGA1-like"/>
</dbReference>
<evidence type="ECO:0000256" key="1">
    <source>
        <dbReference type="ARBA" id="ARBA00023054"/>
    </source>
</evidence>
<dbReference type="STRING" id="4529.A0A0E0NFV1"/>
<dbReference type="EnsemblPlants" id="ORUFI02G20080.1">
    <property type="protein sequence ID" value="ORUFI02G20080.1"/>
    <property type="gene ID" value="ORUFI02G20080"/>
</dbReference>
<reference evidence="2" key="2">
    <citation type="submission" date="2015-06" db="UniProtKB">
        <authorList>
            <consortium name="EnsemblPlants"/>
        </authorList>
    </citation>
    <scope>IDENTIFICATION</scope>
</reference>
<organism evidence="2 3">
    <name type="scientific">Oryza rufipogon</name>
    <name type="common">Brownbeard rice</name>
    <name type="synonym">Asian wild rice</name>
    <dbReference type="NCBI Taxonomy" id="4529"/>
    <lineage>
        <taxon>Eukaryota</taxon>
        <taxon>Viridiplantae</taxon>
        <taxon>Streptophyta</taxon>
        <taxon>Embryophyta</taxon>
        <taxon>Tracheophyta</taxon>
        <taxon>Spermatophyta</taxon>
        <taxon>Magnoliopsida</taxon>
        <taxon>Liliopsida</taxon>
        <taxon>Poales</taxon>
        <taxon>Poaceae</taxon>
        <taxon>BOP clade</taxon>
        <taxon>Oryzoideae</taxon>
        <taxon>Oryzeae</taxon>
        <taxon>Oryzinae</taxon>
        <taxon>Oryza</taxon>
    </lineage>
</organism>